<dbReference type="InterPro" id="IPR052913">
    <property type="entry name" value="Glycopeptide_resist_protein"/>
</dbReference>
<reference evidence="1 2" key="1">
    <citation type="submission" date="2018-06" db="EMBL/GenBank/DDBJ databases">
        <authorList>
            <consortium name="Pathogen Informatics"/>
            <person name="Doyle S."/>
        </authorList>
    </citation>
    <scope>NUCLEOTIDE SEQUENCE [LARGE SCALE GENOMIC DNA]</scope>
    <source>
        <strain evidence="1 2">NCTC13163</strain>
    </source>
</reference>
<dbReference type="RefSeq" id="WP_034798724.1">
    <property type="nucleotide sequence ID" value="NZ_UGGP01000001.1"/>
</dbReference>
<proteinExistence type="predicted"/>
<dbReference type="PANTHER" id="PTHR35788:SF1">
    <property type="entry name" value="EXPORTED PROTEIN"/>
    <property type="match status" value="1"/>
</dbReference>
<name>A0A377FXF2_9BACL</name>
<dbReference type="AlphaFoldDB" id="A0A377FXF2"/>
<organism evidence="1 2">
    <name type="scientific">Exiguobacterium aurantiacum</name>
    <dbReference type="NCBI Taxonomy" id="33987"/>
    <lineage>
        <taxon>Bacteria</taxon>
        <taxon>Bacillati</taxon>
        <taxon>Bacillota</taxon>
        <taxon>Bacilli</taxon>
        <taxon>Bacillales</taxon>
        <taxon>Bacillales Family XII. Incertae Sedis</taxon>
        <taxon>Exiguobacterium</taxon>
    </lineage>
</organism>
<dbReference type="EMBL" id="UGGP01000001">
    <property type="protein sequence ID" value="STO09186.1"/>
    <property type="molecule type" value="Genomic_DNA"/>
</dbReference>
<evidence type="ECO:0000313" key="1">
    <source>
        <dbReference type="EMBL" id="STO09186.1"/>
    </source>
</evidence>
<evidence type="ECO:0000313" key="2">
    <source>
        <dbReference type="Proteomes" id="UP000254060"/>
    </source>
</evidence>
<dbReference type="OrthoDB" id="9813301at2"/>
<dbReference type="Pfam" id="PF04294">
    <property type="entry name" value="VanW"/>
    <property type="match status" value="1"/>
</dbReference>
<accession>A0A377FXF2</accession>
<protein>
    <submittedName>
        <fullName evidence="1">Uncharacterized vancomycin resistance protein</fullName>
    </submittedName>
</protein>
<dbReference type="InterPro" id="IPR007391">
    <property type="entry name" value="Vancomycin_resist_VanW"/>
</dbReference>
<sequence length="277" mass="32450">MQQLQPKRRSALRIFAGTQVYTVKRRLAWLFDGRRYASKQNTSPLPYLVHTHRTPLYRKLRDVDLEMQQNKVKNLNLAIQRLNGSIISPDEVLSYWKKIGRPTKRKGYVDGMVLHYGKVTSGIGGGLCQLSNLIYWITLHSPLTVTERYRHSYDVFPDSRRDQPFGSGATCSYNYLDLQITNQTDHAYQLLLYIEEDDLVGEWRSDTPNVVTYKIYEENHHFTKEWWGGTIRHNQIFREVNSLDGILLRNEFVTENHALTMYDPFLPENTAYKKNDS</sequence>
<dbReference type="PANTHER" id="PTHR35788">
    <property type="entry name" value="EXPORTED PROTEIN-RELATED"/>
    <property type="match status" value="1"/>
</dbReference>
<dbReference type="Proteomes" id="UP000254060">
    <property type="component" value="Unassembled WGS sequence"/>
</dbReference>
<gene>
    <name evidence="1" type="ORF">NCTC13163_02600</name>
</gene>